<gene>
    <name evidence="13" type="ORF">ETH_00025665</name>
</gene>
<dbReference type="FunFam" id="3.30.499.10:FF:000002">
    <property type="entry name" value="Aconitate hydratase"/>
    <property type="match status" value="1"/>
</dbReference>
<keyword evidence="5 9" id="KW-0408">Iron</keyword>
<dbReference type="GO" id="GO:0046872">
    <property type="term" value="F:metal ion binding"/>
    <property type="evidence" value="ECO:0007669"/>
    <property type="project" value="UniProtKB-KW"/>
</dbReference>
<comment type="catalytic activity">
    <reaction evidence="8 9">
        <text>citrate = D-threo-isocitrate</text>
        <dbReference type="Rhea" id="RHEA:10336"/>
        <dbReference type="ChEBI" id="CHEBI:15562"/>
        <dbReference type="ChEBI" id="CHEBI:16947"/>
        <dbReference type="EC" id="4.2.1.3"/>
    </reaction>
</comment>
<dbReference type="OMA" id="KWPETFG"/>
<dbReference type="InterPro" id="IPR015931">
    <property type="entry name" value="Acnase/IPM_dHydase_lsu_aba_1/3"/>
</dbReference>
<protein>
    <recommendedName>
        <fullName evidence="3 9">Aconitate hydratase</fullName>
        <shortName evidence="9">Aconitase</shortName>
        <ecNumber evidence="3 9">4.2.1.3</ecNumber>
    </recommendedName>
</protein>
<dbReference type="SUPFAM" id="SSF52016">
    <property type="entry name" value="LeuD/IlvD-like"/>
    <property type="match status" value="1"/>
</dbReference>
<evidence type="ECO:0000256" key="5">
    <source>
        <dbReference type="ARBA" id="ARBA00023004"/>
    </source>
</evidence>
<dbReference type="Gene3D" id="3.20.19.10">
    <property type="entry name" value="Aconitase, domain 4"/>
    <property type="match status" value="1"/>
</dbReference>
<evidence type="ECO:0000256" key="2">
    <source>
        <dbReference type="ARBA" id="ARBA00007185"/>
    </source>
</evidence>
<dbReference type="PROSITE" id="PS01244">
    <property type="entry name" value="ACONITASE_2"/>
    <property type="match status" value="1"/>
</dbReference>
<dbReference type="GO" id="GO:0003994">
    <property type="term" value="F:aconitate hydratase activity"/>
    <property type="evidence" value="ECO:0007669"/>
    <property type="project" value="UniProtKB-EC"/>
</dbReference>
<organism evidence="13 14">
    <name type="scientific">Eimeria tenella</name>
    <name type="common">Coccidian parasite</name>
    <dbReference type="NCBI Taxonomy" id="5802"/>
    <lineage>
        <taxon>Eukaryota</taxon>
        <taxon>Sar</taxon>
        <taxon>Alveolata</taxon>
        <taxon>Apicomplexa</taxon>
        <taxon>Conoidasida</taxon>
        <taxon>Coccidia</taxon>
        <taxon>Eucoccidiorida</taxon>
        <taxon>Eimeriorina</taxon>
        <taxon>Eimeriidae</taxon>
        <taxon>Eimeria</taxon>
    </lineage>
</organism>
<feature type="domain" description="Aconitase/3-isopropylmalate dehydratase large subunit alpha/beta/alpha" evidence="11">
    <location>
        <begin position="99"/>
        <end position="591"/>
    </location>
</feature>
<comment type="cofactor">
    <cofactor evidence="1">
        <name>[4Fe-4S] cluster</name>
        <dbReference type="ChEBI" id="CHEBI:49883"/>
    </cofactor>
</comment>
<dbReference type="InterPro" id="IPR044137">
    <property type="entry name" value="AcnA_IRP_Swivel"/>
</dbReference>
<evidence type="ECO:0000313" key="13">
    <source>
        <dbReference type="EMBL" id="CDJ43449.1"/>
    </source>
</evidence>
<dbReference type="RefSeq" id="XP_013234199.1">
    <property type="nucleotide sequence ID" value="XM_013378745.1"/>
</dbReference>
<dbReference type="InterPro" id="IPR001030">
    <property type="entry name" value="Acoase/IPM_deHydtase_lsu_aba"/>
</dbReference>
<sequence>MTDDSPPQTTGNIASNSPRDGKVAEHPYAHLLETLIGFEEKIYNIQKLGKDEVCRLPYCIRVLLESAVRNCDGFLVTEADVEGILKWGSSFNAKEDTFQVDVPFIPARVILQDFTGVPCVVDLAAMRDAMKELGCDPLKINPQVPVDLIVDHSVQVDKARSQNAVAYNEAMEMHRNGERFSFLKWAANTFSQMLIVPPGSGIVHQVNLEYLARVVVTRDGLCFPDSLVGTDSHTTMVDGLGIVGWGVGGIEAEATMLGQPVSMTLPPVLGVRLVGHLSSACTTTDLVLHVVRILRTRGVVDHFVEFFGDSCSTLSVPDRATIANMSPEFGATIGYFPPDEVTLKYLLSTGRSSREVEKIKAYLLQQGMFRTYTGSETEVSYTDVVEIDLSKIEPCVAGPKRPQDEVLLRNLKAEFTESLTAPTGFKGFGLKPDAVSLRVPLAFEGKTYELRQGSVVIAAITSCTNTSNPSVMIGAGLLARRAVELGLCVAPYIKTSLSPGSHVVQRYLEAAGLLPALEELGFYLAGFGCMTCIGNSGDLPEEVTASVQSNPDLVVAAVLSGNRNFEGRVHPLTRANYLASPPLCVAFAIAGKEVFLRDIWPSAASVNELVETAILPSFFKEAYKNIQLGNEQWRALKSPTGTLLQWPANSTYIHKPPFFANLTREPMPVQSVTGARCLLLLGDSITTDHISPAGRIEKNSPAGRYLLAHGVMQRDFNSYGSRRGNDEVMTRGTFANIRLVNKLASVAGPITKHIPSGREMPVYDAAELYKETHTPLIIIAGREYGSGSSRDWAAKGVALLGVKAVIAESYERIHRSNLVGMGVLPLQFAQGESAASLKITGTEEFSIDLTHLEVKSMVTVQLDDGRQFTAKCRLETKVELEYFENGGILQYVLRKAASESAV</sequence>
<evidence type="ECO:0000256" key="9">
    <source>
        <dbReference type="RuleBase" id="RU361275"/>
    </source>
</evidence>
<accession>U6L4E1</accession>
<dbReference type="VEuPathDB" id="ToxoDB:ETH2_0705400"/>
<keyword evidence="4" id="KW-0479">Metal-binding</keyword>
<feature type="compositionally biased region" description="Polar residues" evidence="10">
    <location>
        <begin position="1"/>
        <end position="18"/>
    </location>
</feature>
<dbReference type="InterPro" id="IPR018136">
    <property type="entry name" value="Aconitase_4Fe-4S_BS"/>
</dbReference>
<dbReference type="Gene3D" id="3.30.499.10">
    <property type="entry name" value="Aconitase, domain 3"/>
    <property type="match status" value="2"/>
</dbReference>
<feature type="region of interest" description="Disordered" evidence="10">
    <location>
        <begin position="1"/>
        <end position="22"/>
    </location>
</feature>
<keyword evidence="14" id="KW-1185">Reference proteome</keyword>
<comment type="function">
    <text evidence="9">Catalyzes the isomerization of citrate to isocitrate via cis-aconitate.</text>
</comment>
<dbReference type="InterPro" id="IPR006249">
    <property type="entry name" value="Aconitase/IRP2"/>
</dbReference>
<dbReference type="GeneID" id="25254243"/>
<dbReference type="InterPro" id="IPR015928">
    <property type="entry name" value="Aconitase/3IPM_dehydase_swvl"/>
</dbReference>
<dbReference type="AlphaFoldDB" id="U6L4E1"/>
<keyword evidence="7 9" id="KW-0456">Lyase</keyword>
<evidence type="ECO:0000259" key="11">
    <source>
        <dbReference type="Pfam" id="PF00330"/>
    </source>
</evidence>
<name>U6L4E1_EIMTE</name>
<dbReference type="NCBIfam" id="NF009520">
    <property type="entry name" value="PRK12881.1"/>
    <property type="match status" value="1"/>
</dbReference>
<dbReference type="GO" id="GO:0051539">
    <property type="term" value="F:4 iron, 4 sulfur cluster binding"/>
    <property type="evidence" value="ECO:0007669"/>
    <property type="project" value="UniProtKB-KW"/>
</dbReference>
<dbReference type="Proteomes" id="UP000030747">
    <property type="component" value="Unassembled WGS sequence"/>
</dbReference>
<keyword evidence="6 9" id="KW-0411">Iron-sulfur</keyword>
<dbReference type="GO" id="GO:0072350">
    <property type="term" value="P:tricarboxylic acid metabolic process"/>
    <property type="evidence" value="ECO:0007669"/>
    <property type="project" value="UniProtKB-ARBA"/>
</dbReference>
<dbReference type="InterPro" id="IPR000573">
    <property type="entry name" value="AconitaseA/IPMdHydase_ssu_swvl"/>
</dbReference>
<dbReference type="EC" id="4.2.1.3" evidence="3 9"/>
<reference evidence="13" key="2">
    <citation type="submission" date="2013-10" db="EMBL/GenBank/DDBJ databases">
        <authorList>
            <person name="Aslett M."/>
        </authorList>
    </citation>
    <scope>NUCLEOTIDE SEQUENCE [LARGE SCALE GENOMIC DNA]</scope>
    <source>
        <strain evidence="13">Houghton</strain>
    </source>
</reference>
<evidence type="ECO:0000256" key="7">
    <source>
        <dbReference type="ARBA" id="ARBA00023239"/>
    </source>
</evidence>
<dbReference type="NCBIfam" id="TIGR01341">
    <property type="entry name" value="aconitase_1"/>
    <property type="match status" value="1"/>
</dbReference>
<dbReference type="OrthoDB" id="2279155at2759"/>
<evidence type="ECO:0000256" key="4">
    <source>
        <dbReference type="ARBA" id="ARBA00022723"/>
    </source>
</evidence>
<feature type="domain" description="Aconitase A/isopropylmalate dehydratase small subunit swivel" evidence="12">
    <location>
        <begin position="704"/>
        <end position="830"/>
    </location>
</feature>
<evidence type="ECO:0000259" key="12">
    <source>
        <dbReference type="Pfam" id="PF00694"/>
    </source>
</evidence>
<keyword evidence="9" id="KW-0004">4Fe-4S</keyword>
<evidence type="ECO:0000256" key="8">
    <source>
        <dbReference type="ARBA" id="ARBA00023501"/>
    </source>
</evidence>
<dbReference type="PROSITE" id="PS00450">
    <property type="entry name" value="ACONITASE_1"/>
    <property type="match status" value="1"/>
</dbReference>
<comment type="similarity">
    <text evidence="2 9">Belongs to the aconitase/IPM isomerase family.</text>
</comment>
<evidence type="ECO:0000256" key="3">
    <source>
        <dbReference type="ARBA" id="ARBA00012926"/>
    </source>
</evidence>
<evidence type="ECO:0000256" key="1">
    <source>
        <dbReference type="ARBA" id="ARBA00001966"/>
    </source>
</evidence>
<dbReference type="Pfam" id="PF00330">
    <property type="entry name" value="Aconitase"/>
    <property type="match status" value="1"/>
</dbReference>
<reference evidence="13" key="1">
    <citation type="submission" date="2013-10" db="EMBL/GenBank/DDBJ databases">
        <title>Genomic analysis of the causative agents of coccidiosis in chickens.</title>
        <authorList>
            <person name="Reid A.J."/>
            <person name="Blake D."/>
            <person name="Billington K."/>
            <person name="Browne H."/>
            <person name="Dunn M."/>
            <person name="Hung S."/>
            <person name="Kawahara F."/>
            <person name="Miranda-Saavedra D."/>
            <person name="Mourier T."/>
            <person name="Nagra H."/>
            <person name="Otto T.D."/>
            <person name="Rawlings N."/>
            <person name="Sanchez A."/>
            <person name="Sanders M."/>
            <person name="Subramaniam C."/>
            <person name="Tay Y."/>
            <person name="Dear P."/>
            <person name="Doerig C."/>
            <person name="Gruber A."/>
            <person name="Parkinson J."/>
            <person name="Shirley M."/>
            <person name="Wan K.L."/>
            <person name="Berriman M."/>
            <person name="Tomley F."/>
            <person name="Pain A."/>
        </authorList>
    </citation>
    <scope>NUCLEOTIDE SEQUENCE [LARGE SCALE GENOMIC DNA]</scope>
    <source>
        <strain evidence="13">Houghton</strain>
    </source>
</reference>
<evidence type="ECO:0000256" key="10">
    <source>
        <dbReference type="SAM" id="MobiDB-lite"/>
    </source>
</evidence>
<dbReference type="EMBL" id="HG675767">
    <property type="protein sequence ID" value="CDJ43449.1"/>
    <property type="molecule type" value="Genomic_DNA"/>
</dbReference>
<dbReference type="Gene3D" id="6.10.190.10">
    <property type="match status" value="1"/>
</dbReference>
<dbReference type="VEuPathDB" id="ToxoDB:ETH_00025665"/>
<dbReference type="CDD" id="cd01580">
    <property type="entry name" value="AcnA_IRP_Swivel"/>
    <property type="match status" value="1"/>
</dbReference>
<proteinExistence type="inferred from homology"/>
<dbReference type="InterPro" id="IPR036008">
    <property type="entry name" value="Aconitase_4Fe-4S_dom"/>
</dbReference>
<evidence type="ECO:0000256" key="6">
    <source>
        <dbReference type="ARBA" id="ARBA00023014"/>
    </source>
</evidence>
<dbReference type="SUPFAM" id="SSF53732">
    <property type="entry name" value="Aconitase iron-sulfur domain"/>
    <property type="match status" value="1"/>
</dbReference>
<dbReference type="FunFam" id="3.20.19.10:FF:000001">
    <property type="entry name" value="Aconitate hydratase"/>
    <property type="match status" value="1"/>
</dbReference>
<dbReference type="NCBIfam" id="NF006757">
    <property type="entry name" value="PRK09277.1"/>
    <property type="match status" value="1"/>
</dbReference>
<dbReference type="PRINTS" id="PR00415">
    <property type="entry name" value="ACONITASE"/>
</dbReference>
<dbReference type="PANTHER" id="PTHR11670">
    <property type="entry name" value="ACONITASE/IRON-RESPONSIVE ELEMENT FAMILY MEMBER"/>
    <property type="match status" value="1"/>
</dbReference>
<dbReference type="Pfam" id="PF00694">
    <property type="entry name" value="Aconitase_C"/>
    <property type="match status" value="1"/>
</dbReference>
<evidence type="ECO:0000313" key="14">
    <source>
        <dbReference type="Proteomes" id="UP000030747"/>
    </source>
</evidence>